<comment type="caution">
    <text evidence="7">The sequence shown here is derived from an EMBL/GenBank/DDBJ whole genome shotgun (WGS) entry which is preliminary data.</text>
</comment>
<evidence type="ECO:0000313" key="8">
    <source>
        <dbReference type="Proteomes" id="UP000659698"/>
    </source>
</evidence>
<feature type="domain" description="RNA polymerase sigma-70 region 2" evidence="5">
    <location>
        <begin position="40"/>
        <end position="105"/>
    </location>
</feature>
<dbReference type="Pfam" id="PF04542">
    <property type="entry name" value="Sigma70_r2"/>
    <property type="match status" value="1"/>
</dbReference>
<dbReference type="InterPro" id="IPR013249">
    <property type="entry name" value="RNA_pol_sigma70_r4_t2"/>
</dbReference>
<organism evidence="7 8">
    <name type="scientific">Rufibacter sediminis</name>
    <dbReference type="NCBI Taxonomy" id="2762756"/>
    <lineage>
        <taxon>Bacteria</taxon>
        <taxon>Pseudomonadati</taxon>
        <taxon>Bacteroidota</taxon>
        <taxon>Cytophagia</taxon>
        <taxon>Cytophagales</taxon>
        <taxon>Hymenobacteraceae</taxon>
        <taxon>Rufibacter</taxon>
    </lineage>
</organism>
<evidence type="ECO:0000259" key="5">
    <source>
        <dbReference type="Pfam" id="PF04542"/>
    </source>
</evidence>
<dbReference type="InterPro" id="IPR013325">
    <property type="entry name" value="RNA_pol_sigma_r2"/>
</dbReference>
<dbReference type="SUPFAM" id="SSF88659">
    <property type="entry name" value="Sigma3 and sigma4 domains of RNA polymerase sigma factors"/>
    <property type="match status" value="1"/>
</dbReference>
<keyword evidence="2" id="KW-0805">Transcription regulation</keyword>
<dbReference type="InterPro" id="IPR039425">
    <property type="entry name" value="RNA_pol_sigma-70-like"/>
</dbReference>
<dbReference type="InterPro" id="IPR013324">
    <property type="entry name" value="RNA_pol_sigma_r3/r4-like"/>
</dbReference>
<evidence type="ECO:0000256" key="2">
    <source>
        <dbReference type="ARBA" id="ARBA00023015"/>
    </source>
</evidence>
<evidence type="ECO:0000256" key="3">
    <source>
        <dbReference type="ARBA" id="ARBA00023082"/>
    </source>
</evidence>
<reference evidence="7 8" key="1">
    <citation type="journal article" date="2019" name="Int. J. Syst. Evol. Microbiol.">
        <title>Rufibacter sediminis sp. nov., isolated from freshwater lake sediment.</title>
        <authorList>
            <person name="Qu J.H."/>
            <person name="Zhang L.J."/>
            <person name="Fu Y.H."/>
            <person name="Li H.F."/>
        </authorList>
    </citation>
    <scope>NUCLEOTIDE SEQUENCE [LARGE SCALE GENOMIC DNA]</scope>
    <source>
        <strain evidence="7 8">H-1</strain>
    </source>
</reference>
<evidence type="ECO:0000256" key="4">
    <source>
        <dbReference type="ARBA" id="ARBA00023163"/>
    </source>
</evidence>
<evidence type="ECO:0000313" key="7">
    <source>
        <dbReference type="EMBL" id="MBC3542132.1"/>
    </source>
</evidence>
<dbReference type="RefSeq" id="WP_186641758.1">
    <property type="nucleotide sequence ID" value="NZ_JACOAF010000056.1"/>
</dbReference>
<dbReference type="Proteomes" id="UP000659698">
    <property type="component" value="Unassembled WGS sequence"/>
</dbReference>
<dbReference type="CDD" id="cd06171">
    <property type="entry name" value="Sigma70_r4"/>
    <property type="match status" value="1"/>
</dbReference>
<dbReference type="EMBL" id="JACOAF010000056">
    <property type="protein sequence ID" value="MBC3542132.1"/>
    <property type="molecule type" value="Genomic_DNA"/>
</dbReference>
<dbReference type="Gene3D" id="1.10.10.10">
    <property type="entry name" value="Winged helix-like DNA-binding domain superfamily/Winged helix DNA-binding domain"/>
    <property type="match status" value="1"/>
</dbReference>
<comment type="similarity">
    <text evidence="1">Belongs to the sigma-70 factor family. ECF subfamily.</text>
</comment>
<dbReference type="SUPFAM" id="SSF88946">
    <property type="entry name" value="Sigma2 domain of RNA polymerase sigma factors"/>
    <property type="match status" value="1"/>
</dbReference>
<evidence type="ECO:0000256" key="1">
    <source>
        <dbReference type="ARBA" id="ARBA00010641"/>
    </source>
</evidence>
<feature type="domain" description="RNA polymerase sigma factor 70 region 4 type 2" evidence="6">
    <location>
        <begin position="145"/>
        <end position="193"/>
    </location>
</feature>
<keyword evidence="4" id="KW-0804">Transcription</keyword>
<keyword evidence="8" id="KW-1185">Reference proteome</keyword>
<dbReference type="Pfam" id="PF08281">
    <property type="entry name" value="Sigma70_r4_2"/>
    <property type="match status" value="1"/>
</dbReference>
<dbReference type="Gene3D" id="1.10.1740.10">
    <property type="match status" value="1"/>
</dbReference>
<dbReference type="InterPro" id="IPR014284">
    <property type="entry name" value="RNA_pol_sigma-70_dom"/>
</dbReference>
<dbReference type="InterPro" id="IPR036388">
    <property type="entry name" value="WH-like_DNA-bd_sf"/>
</dbReference>
<protein>
    <submittedName>
        <fullName evidence="7">Sigma-70 family RNA polymerase sigma factor</fullName>
    </submittedName>
</protein>
<gene>
    <name evidence="7" type="ORF">H7U12_20770</name>
</gene>
<sequence length="204" mass="23712">MKVISTSTPTNLVLGQAKDALDTVLWKRFQEGDSEAFAELYRTYVQVIYNFGRKYSDDEALLEDCIHGLFLDLWKNRANLSQPKSIRFYLYASIKRRIYREGQKRREQTFDDFTEMDRMCAEVNDSIEDLLVLAQGKAQQKASLKQGLRLLPANQRKAILLKFYKELNFQEISTAMNMSIDNVYKLVSRGLLSLRKNVQNVHLA</sequence>
<dbReference type="NCBIfam" id="TIGR02937">
    <property type="entry name" value="sigma70-ECF"/>
    <property type="match status" value="1"/>
</dbReference>
<evidence type="ECO:0000259" key="6">
    <source>
        <dbReference type="Pfam" id="PF08281"/>
    </source>
</evidence>
<proteinExistence type="inferred from homology"/>
<dbReference type="InterPro" id="IPR007627">
    <property type="entry name" value="RNA_pol_sigma70_r2"/>
</dbReference>
<dbReference type="PANTHER" id="PTHR43133:SF46">
    <property type="entry name" value="RNA POLYMERASE SIGMA-70 FACTOR ECF SUBFAMILY"/>
    <property type="match status" value="1"/>
</dbReference>
<name>A0ABR6VY66_9BACT</name>
<dbReference type="PANTHER" id="PTHR43133">
    <property type="entry name" value="RNA POLYMERASE ECF-TYPE SIGMA FACTO"/>
    <property type="match status" value="1"/>
</dbReference>
<keyword evidence="3" id="KW-0731">Sigma factor</keyword>
<accession>A0ABR6VY66</accession>